<organism evidence="2 3">
    <name type="scientific">Paenibacillus hexagrammi</name>
    <dbReference type="NCBI Taxonomy" id="2908839"/>
    <lineage>
        <taxon>Bacteria</taxon>
        <taxon>Bacillati</taxon>
        <taxon>Bacillota</taxon>
        <taxon>Bacilli</taxon>
        <taxon>Bacillales</taxon>
        <taxon>Paenibacillaceae</taxon>
        <taxon>Paenibacillus</taxon>
    </lineage>
</organism>
<name>A0ABY3SDU1_9BACL</name>
<dbReference type="RefSeq" id="WP_235117980.1">
    <property type="nucleotide sequence ID" value="NZ_CP090978.1"/>
</dbReference>
<feature type="compositionally biased region" description="Basic and acidic residues" evidence="1">
    <location>
        <begin position="62"/>
        <end position="72"/>
    </location>
</feature>
<dbReference type="Proteomes" id="UP001649230">
    <property type="component" value="Chromosome"/>
</dbReference>
<feature type="compositionally biased region" description="Polar residues" evidence="1">
    <location>
        <begin position="47"/>
        <end position="61"/>
    </location>
</feature>
<evidence type="ECO:0000313" key="3">
    <source>
        <dbReference type="Proteomes" id="UP001649230"/>
    </source>
</evidence>
<keyword evidence="3" id="KW-1185">Reference proteome</keyword>
<feature type="region of interest" description="Disordered" evidence="1">
    <location>
        <begin position="42"/>
        <end position="72"/>
    </location>
</feature>
<accession>A0ABY3SDU1</accession>
<sequence length="72" mass="8439">MKLNWRKIVFIVLCAELLFVYWNSLSAMQFRRQQAMLRSETEPMNPVISQMNSPTPTPSSKYDSRQDLQKAS</sequence>
<gene>
    <name evidence="2" type="ORF">L0M14_17760</name>
</gene>
<evidence type="ECO:0000256" key="1">
    <source>
        <dbReference type="SAM" id="MobiDB-lite"/>
    </source>
</evidence>
<proteinExistence type="predicted"/>
<protein>
    <submittedName>
        <fullName evidence="2">Uncharacterized protein</fullName>
    </submittedName>
</protein>
<reference evidence="2 3" key="1">
    <citation type="journal article" date="2024" name="Int. J. Syst. Evol. Microbiol.">
        <title>Paenibacillus hexagrammi sp. nov., a novel bacterium isolated from the gut content of Hexagrammos agrammus.</title>
        <authorList>
            <person name="Jung H.K."/>
            <person name="Kim D.G."/>
            <person name="Zin H."/>
            <person name="Park J."/>
            <person name="Jung H."/>
            <person name="Kim Y.O."/>
            <person name="Kong H.J."/>
            <person name="Kim J.W."/>
            <person name="Kim Y.S."/>
        </authorList>
    </citation>
    <scope>NUCLEOTIDE SEQUENCE [LARGE SCALE GENOMIC DNA]</scope>
    <source>
        <strain evidence="2 3">YPD9-1</strain>
    </source>
</reference>
<evidence type="ECO:0000313" key="2">
    <source>
        <dbReference type="EMBL" id="UJF31635.1"/>
    </source>
</evidence>
<dbReference type="EMBL" id="CP090978">
    <property type="protein sequence ID" value="UJF31635.1"/>
    <property type="molecule type" value="Genomic_DNA"/>
</dbReference>